<dbReference type="SUPFAM" id="SSF160467">
    <property type="entry name" value="PH0987 N-terminal domain-like"/>
    <property type="match status" value="1"/>
</dbReference>
<dbReference type="GO" id="GO:0005524">
    <property type="term" value="F:ATP binding"/>
    <property type="evidence" value="ECO:0007669"/>
    <property type="project" value="UniProtKB-KW"/>
</dbReference>
<proteinExistence type="predicted"/>
<dbReference type="Proteomes" id="UP000235748">
    <property type="component" value="Unassembled WGS sequence"/>
</dbReference>
<reference evidence="5 6" key="1">
    <citation type="submission" date="2017-09" db="EMBL/GenBank/DDBJ databases">
        <title>Bacterial strain isolated from the female urinary microbiota.</title>
        <authorList>
            <person name="Thomas-White K."/>
            <person name="Kumar N."/>
            <person name="Forster S."/>
            <person name="Putonti C."/>
            <person name="Lawley T."/>
            <person name="Wolfe A.J."/>
        </authorList>
    </citation>
    <scope>NUCLEOTIDE SEQUENCE [LARGE SCALE GENOMIC DNA]</scope>
    <source>
        <strain evidence="5 6">UMB0834</strain>
    </source>
</reference>
<feature type="domain" description="Carboxyltransferase" evidence="4">
    <location>
        <begin position="1"/>
        <end position="204"/>
    </location>
</feature>
<accession>A0A1Z3TYY0</accession>
<keyword evidence="1" id="KW-0547">Nucleotide-binding</keyword>
<dbReference type="Gene3D" id="3.30.1360.40">
    <property type="match status" value="1"/>
</dbReference>
<dbReference type="InterPro" id="IPR029000">
    <property type="entry name" value="Cyclophilin-like_dom_sf"/>
</dbReference>
<keyword evidence="3" id="KW-0067">ATP-binding</keyword>
<evidence type="ECO:0000256" key="2">
    <source>
        <dbReference type="ARBA" id="ARBA00022801"/>
    </source>
</evidence>
<dbReference type="NCBIfam" id="TIGR00370">
    <property type="entry name" value="5-oxoprolinase subunit PxpB"/>
    <property type="match status" value="1"/>
</dbReference>
<dbReference type="STRING" id="170573.GCA_001076995_00894"/>
<dbReference type="EMBL" id="PNGG01000002">
    <property type="protein sequence ID" value="PMC19677.1"/>
    <property type="molecule type" value="Genomic_DNA"/>
</dbReference>
<name>A0A1Z3TYY0_9STAP</name>
<comment type="caution">
    <text evidence="5">The sequence shown here is derived from an EMBL/GenBank/DDBJ whole genome shotgun (WGS) entry which is preliminary data.</text>
</comment>
<dbReference type="Pfam" id="PF02682">
    <property type="entry name" value="CT_C_D"/>
    <property type="match status" value="1"/>
</dbReference>
<evidence type="ECO:0000313" key="5">
    <source>
        <dbReference type="EMBL" id="PMC19677.1"/>
    </source>
</evidence>
<dbReference type="KEGG" id="spet:CEP67_02515"/>
<evidence type="ECO:0000313" key="6">
    <source>
        <dbReference type="Proteomes" id="UP000235748"/>
    </source>
</evidence>
<dbReference type="SMART" id="SM00796">
    <property type="entry name" value="AHS1"/>
    <property type="match status" value="1"/>
</dbReference>
<keyword evidence="2 5" id="KW-0378">Hydrolase</keyword>
<dbReference type="PANTHER" id="PTHR34698:SF2">
    <property type="entry name" value="5-OXOPROLINASE SUBUNIT B"/>
    <property type="match status" value="1"/>
</dbReference>
<dbReference type="InterPro" id="IPR003833">
    <property type="entry name" value="CT_C_D"/>
</dbReference>
<evidence type="ECO:0000256" key="3">
    <source>
        <dbReference type="ARBA" id="ARBA00022840"/>
    </source>
</evidence>
<dbReference type="SUPFAM" id="SSF50891">
    <property type="entry name" value="Cyclophilin-like"/>
    <property type="match status" value="1"/>
</dbReference>
<dbReference type="Gene3D" id="2.40.100.10">
    <property type="entry name" value="Cyclophilin-like"/>
    <property type="match status" value="1"/>
</dbReference>
<dbReference type="GO" id="GO:0016787">
    <property type="term" value="F:hydrolase activity"/>
    <property type="evidence" value="ECO:0007669"/>
    <property type="project" value="UniProtKB-KW"/>
</dbReference>
<dbReference type="GeneID" id="42042687"/>
<dbReference type="InterPro" id="IPR010016">
    <property type="entry name" value="PxpB"/>
</dbReference>
<protein>
    <submittedName>
        <fullName evidence="5">Allophanate hydrolase</fullName>
    </submittedName>
</protein>
<dbReference type="PANTHER" id="PTHR34698">
    <property type="entry name" value="5-OXOPROLINASE SUBUNIT B"/>
    <property type="match status" value="1"/>
</dbReference>
<dbReference type="AlphaFoldDB" id="A0A1Z3TYY0"/>
<dbReference type="RefSeq" id="WP_002471083.1">
    <property type="nucleotide sequence ID" value="NZ_CP022096.2"/>
</dbReference>
<sequence length="246" mass="28275">MNYQIINEQALMIYLEERISEDIFKQMQQVVQYIHNLNVEGITEIVPSYRAILINIDIEKMTPQSLVEELKLDELDAKDFAGQDIETKTVYIPVLYAGEAGPDIDEVASTNNLDTEEVIDIHSSQPYLIYMLGFMPGFPFLGGLDERLHTPRRSEPRTRLPEGSVGIANQQTGLYPSESPGGWQIIGRTPIKVFDLTREPMCLYQPGDYIKFYAISEEQYDQIIDEQESDSFDMRKWVSKDNEYSN</sequence>
<gene>
    <name evidence="5" type="ORF">CJ235_04745</name>
</gene>
<organism evidence="5 6">
    <name type="scientific">Staphylococcus pettenkoferi</name>
    <dbReference type="NCBI Taxonomy" id="170573"/>
    <lineage>
        <taxon>Bacteria</taxon>
        <taxon>Bacillati</taxon>
        <taxon>Bacillota</taxon>
        <taxon>Bacilli</taxon>
        <taxon>Bacillales</taxon>
        <taxon>Staphylococcaceae</taxon>
        <taxon>Staphylococcus</taxon>
    </lineage>
</organism>
<evidence type="ECO:0000259" key="4">
    <source>
        <dbReference type="SMART" id="SM00796"/>
    </source>
</evidence>
<evidence type="ECO:0000256" key="1">
    <source>
        <dbReference type="ARBA" id="ARBA00022741"/>
    </source>
</evidence>